<feature type="transmembrane region" description="Helical" evidence="2">
    <location>
        <begin position="69"/>
        <end position="85"/>
    </location>
</feature>
<proteinExistence type="predicted"/>
<feature type="transmembrane region" description="Helical" evidence="2">
    <location>
        <begin position="221"/>
        <end position="242"/>
    </location>
</feature>
<feature type="transmembrane region" description="Helical" evidence="2">
    <location>
        <begin position="35"/>
        <end position="57"/>
    </location>
</feature>
<dbReference type="AlphaFoldDB" id="A0A9W8G2A4"/>
<comment type="caution">
    <text evidence="3">The sequence shown here is derived from an EMBL/GenBank/DDBJ whole genome shotgun (WGS) entry which is preliminary data.</text>
</comment>
<evidence type="ECO:0000256" key="2">
    <source>
        <dbReference type="SAM" id="Phobius"/>
    </source>
</evidence>
<sequence>MGNTLSFTTTKSEVLRVVAGSAYGQKVDPRGTADIVMIVVISIVYFVDVLAALYLLWNRRYPPLKSKSPVIMTMCIVASVLWFAGDIQVNGHAPLEGTPMAECKAFGVWMRVLLGVCTLSALVALRSYGLYRVFCRNLPYSGIGLYLPFVIYCVCILVYGIVSQVLSARTTIHYMPVLDICYYEPGYKASLFALLWVTWIFVALINWRIRHIKSSFNESREMLAACIAVFAVLIFTTVMHYARPNYPLSVRLRITTTVLDHLATNTVWWLIMAAPLFNCIRRRREYLRMWLATLRSDGLQREYEVASHSGPQPTDVEAFYYFNGVENKEGFFYSEPLDGHSGSLAERPESPVDSAHLPAAGERRRPSTKRAQGASLHAQRSFGEHTSAPLRLDDMQELQLEPINSDQRLLI</sequence>
<feature type="region of interest" description="Disordered" evidence="1">
    <location>
        <begin position="340"/>
        <end position="388"/>
    </location>
</feature>
<feature type="transmembrane region" description="Helical" evidence="2">
    <location>
        <begin position="186"/>
        <end position="209"/>
    </location>
</feature>
<feature type="transmembrane region" description="Helical" evidence="2">
    <location>
        <begin position="145"/>
        <end position="166"/>
    </location>
</feature>
<dbReference type="Proteomes" id="UP001151518">
    <property type="component" value="Unassembled WGS sequence"/>
</dbReference>
<evidence type="ECO:0000313" key="4">
    <source>
        <dbReference type="Proteomes" id="UP001151518"/>
    </source>
</evidence>
<dbReference type="OrthoDB" id="5548522at2759"/>
<organism evidence="3 4">
    <name type="scientific">Coemansia spiralis</name>
    <dbReference type="NCBI Taxonomy" id="417178"/>
    <lineage>
        <taxon>Eukaryota</taxon>
        <taxon>Fungi</taxon>
        <taxon>Fungi incertae sedis</taxon>
        <taxon>Zoopagomycota</taxon>
        <taxon>Kickxellomycotina</taxon>
        <taxon>Kickxellomycetes</taxon>
        <taxon>Kickxellales</taxon>
        <taxon>Kickxellaceae</taxon>
        <taxon>Coemansia</taxon>
    </lineage>
</organism>
<name>A0A9W8G2A4_9FUNG</name>
<feature type="transmembrane region" description="Helical" evidence="2">
    <location>
        <begin position="262"/>
        <end position="280"/>
    </location>
</feature>
<evidence type="ECO:0000313" key="3">
    <source>
        <dbReference type="EMBL" id="KAJ2670635.1"/>
    </source>
</evidence>
<protein>
    <submittedName>
        <fullName evidence="3">Uncharacterized protein</fullName>
    </submittedName>
</protein>
<keyword evidence="2" id="KW-0812">Transmembrane</keyword>
<evidence type="ECO:0000256" key="1">
    <source>
        <dbReference type="SAM" id="MobiDB-lite"/>
    </source>
</evidence>
<keyword evidence="2" id="KW-0472">Membrane</keyword>
<keyword evidence="2" id="KW-1133">Transmembrane helix</keyword>
<feature type="transmembrane region" description="Helical" evidence="2">
    <location>
        <begin position="105"/>
        <end position="125"/>
    </location>
</feature>
<gene>
    <name evidence="3" type="ORF">GGI25_005770</name>
</gene>
<accession>A0A9W8G2A4</accession>
<dbReference type="EMBL" id="JANBTW010000119">
    <property type="protein sequence ID" value="KAJ2670635.1"/>
    <property type="molecule type" value="Genomic_DNA"/>
</dbReference>
<reference evidence="3" key="1">
    <citation type="submission" date="2022-07" db="EMBL/GenBank/DDBJ databases">
        <title>Phylogenomic reconstructions and comparative analyses of Kickxellomycotina fungi.</title>
        <authorList>
            <person name="Reynolds N.K."/>
            <person name="Stajich J.E."/>
            <person name="Barry K."/>
            <person name="Grigoriev I.V."/>
            <person name="Crous P."/>
            <person name="Smith M.E."/>
        </authorList>
    </citation>
    <scope>NUCLEOTIDE SEQUENCE</scope>
    <source>
        <strain evidence="3">NRRL 3115</strain>
    </source>
</reference>